<dbReference type="Proteomes" id="UP001589718">
    <property type="component" value="Unassembled WGS sequence"/>
</dbReference>
<evidence type="ECO:0000256" key="1">
    <source>
        <dbReference type="ARBA" id="ARBA00022801"/>
    </source>
</evidence>
<evidence type="ECO:0000313" key="3">
    <source>
        <dbReference type="EMBL" id="MFB9518420.1"/>
    </source>
</evidence>
<dbReference type="InterPro" id="IPR051325">
    <property type="entry name" value="Nudix_hydrolase_domain"/>
</dbReference>
<dbReference type="PROSITE" id="PS51462">
    <property type="entry name" value="NUDIX"/>
    <property type="match status" value="1"/>
</dbReference>
<dbReference type="RefSeq" id="WP_345220059.1">
    <property type="nucleotide sequence ID" value="NZ_BAAAXE010000005.1"/>
</dbReference>
<dbReference type="PROSITE" id="PS00893">
    <property type="entry name" value="NUDIX_BOX"/>
    <property type="match status" value="1"/>
</dbReference>
<reference evidence="3 4" key="1">
    <citation type="submission" date="2024-09" db="EMBL/GenBank/DDBJ databases">
        <authorList>
            <person name="Sun Q."/>
            <person name="Mori K."/>
        </authorList>
    </citation>
    <scope>NUCLEOTIDE SEQUENCE [LARGE SCALE GENOMIC DNA]</scope>
    <source>
        <strain evidence="3 4">JCM 4362</strain>
    </source>
</reference>
<name>A0ABV5P5E8_STRCM</name>
<dbReference type="PANTHER" id="PTHR21340:SF0">
    <property type="entry name" value="BIS(5'-NUCLEOSYL)-TETRAPHOSPHATASE [ASYMMETRICAL]"/>
    <property type="match status" value="1"/>
</dbReference>
<dbReference type="SUPFAM" id="SSF55811">
    <property type="entry name" value="Nudix"/>
    <property type="match status" value="1"/>
</dbReference>
<keyword evidence="4" id="KW-1185">Reference proteome</keyword>
<dbReference type="InterPro" id="IPR000086">
    <property type="entry name" value="NUDIX_hydrolase_dom"/>
</dbReference>
<gene>
    <name evidence="3" type="ORF">ACFFTU_00365</name>
</gene>
<comment type="caution">
    <text evidence="3">The sequence shown here is derived from an EMBL/GenBank/DDBJ whole genome shotgun (WGS) entry which is preliminary data.</text>
</comment>
<proteinExistence type="predicted"/>
<evidence type="ECO:0000313" key="4">
    <source>
        <dbReference type="Proteomes" id="UP001589718"/>
    </source>
</evidence>
<accession>A0ABV5P5E8</accession>
<organism evidence="3 4">
    <name type="scientific">Streptomyces cremeus</name>
    <dbReference type="NCBI Taxonomy" id="66881"/>
    <lineage>
        <taxon>Bacteria</taxon>
        <taxon>Bacillati</taxon>
        <taxon>Actinomycetota</taxon>
        <taxon>Actinomycetes</taxon>
        <taxon>Kitasatosporales</taxon>
        <taxon>Streptomycetaceae</taxon>
        <taxon>Streptomyces</taxon>
    </lineage>
</organism>
<dbReference type="Gene3D" id="3.90.79.10">
    <property type="entry name" value="Nucleoside Triphosphate Pyrophosphohydrolase"/>
    <property type="match status" value="1"/>
</dbReference>
<evidence type="ECO:0000259" key="2">
    <source>
        <dbReference type="PROSITE" id="PS51462"/>
    </source>
</evidence>
<sequence length="154" mass="17411">MTRSPFQILVVPFRRASELIEFGVLRREDMDVWQAVVGGGEEGETPERAALRETSEELGLEMLAPLYRLQTMASVPARFFADRISWPTGTYVVPEYSFATNLTGVQITISREHTDMQWLGYQAAHDVLRFDSNRTALGELHERLLAADLPTPVE</sequence>
<dbReference type="PANTHER" id="PTHR21340">
    <property type="entry name" value="DIADENOSINE 5,5-P1,P4-TETRAPHOSPHATE PYROPHOSPHOHYDROLASE MUTT"/>
    <property type="match status" value="1"/>
</dbReference>
<dbReference type="InterPro" id="IPR020084">
    <property type="entry name" value="NUDIX_hydrolase_CS"/>
</dbReference>
<protein>
    <submittedName>
        <fullName evidence="3">NUDIX domain-containing protein</fullName>
    </submittedName>
</protein>
<feature type="domain" description="Nudix hydrolase" evidence="2">
    <location>
        <begin position="1"/>
        <end position="141"/>
    </location>
</feature>
<dbReference type="Pfam" id="PF00293">
    <property type="entry name" value="NUDIX"/>
    <property type="match status" value="1"/>
</dbReference>
<dbReference type="EMBL" id="JBHMCR010000001">
    <property type="protein sequence ID" value="MFB9518420.1"/>
    <property type="molecule type" value="Genomic_DNA"/>
</dbReference>
<keyword evidence="1" id="KW-0378">Hydrolase</keyword>
<dbReference type="InterPro" id="IPR015797">
    <property type="entry name" value="NUDIX_hydrolase-like_dom_sf"/>
</dbReference>